<dbReference type="InterPro" id="IPR036388">
    <property type="entry name" value="WH-like_DNA-bd_sf"/>
</dbReference>
<reference evidence="5 6" key="1">
    <citation type="submission" date="2014-09" db="EMBL/GenBank/DDBJ databases">
        <title>Draft Genome Sequence of Porphyromonas macacae COT-192_OH2859.</title>
        <authorList>
            <person name="Wallis C."/>
            <person name="Deusch O."/>
            <person name="O'Flynn C."/>
            <person name="Davis I."/>
            <person name="Horsfall A."/>
            <person name="Kirkwood N."/>
            <person name="Harris S."/>
            <person name="Eisen J.A."/>
            <person name="Coil D.A."/>
            <person name="Darling A.E."/>
            <person name="Jospin G."/>
            <person name="Alexiev A."/>
        </authorList>
    </citation>
    <scope>NUCLEOTIDE SEQUENCE [LARGE SCALE GENOMIC DNA]</scope>
    <source>
        <strain evidence="6">COT-192 OH2859</strain>
    </source>
</reference>
<dbReference type="PROSITE" id="PS50043">
    <property type="entry name" value="HTH_LUXR_2"/>
    <property type="match status" value="1"/>
</dbReference>
<dbReference type="PRINTS" id="PR00038">
    <property type="entry name" value="HTHLUXR"/>
</dbReference>
<organism evidence="5 6">
    <name type="scientific">Porphyromonas macacae</name>
    <dbReference type="NCBI Taxonomy" id="28115"/>
    <lineage>
        <taxon>Bacteria</taxon>
        <taxon>Pseudomonadati</taxon>
        <taxon>Bacteroidota</taxon>
        <taxon>Bacteroidia</taxon>
        <taxon>Bacteroidales</taxon>
        <taxon>Porphyromonadaceae</taxon>
        <taxon>Porphyromonas</taxon>
    </lineage>
</organism>
<dbReference type="PANTHER" id="PTHR44688">
    <property type="entry name" value="DNA-BINDING TRANSCRIPTIONAL ACTIVATOR DEVR_DOSR"/>
    <property type="match status" value="1"/>
</dbReference>
<dbReference type="eggNOG" id="COG2197">
    <property type="taxonomic scope" value="Bacteria"/>
</dbReference>
<name>A0A0A2ED21_9PORP</name>
<dbReference type="PANTHER" id="PTHR44688:SF16">
    <property type="entry name" value="DNA-BINDING TRANSCRIPTIONAL ACTIVATOR DEVR_DOSR"/>
    <property type="match status" value="1"/>
</dbReference>
<proteinExistence type="predicted"/>
<dbReference type="Pfam" id="PF00196">
    <property type="entry name" value="GerE"/>
    <property type="match status" value="1"/>
</dbReference>
<evidence type="ECO:0000256" key="3">
    <source>
        <dbReference type="ARBA" id="ARBA00023163"/>
    </source>
</evidence>
<sequence length="251" mass="29649">MARIEDFFIASNTVDYMPDDNYKNISSLIHSVKAFARITYQSVYLIDYYKQDFLYVSDNPLFLCGHTAQEVKEMGYQFYLQHVPEDEQKMLIELNSSGFKFFEARDDVDKYKCFMSYDFHLQQDSKKILINHKLTPVLLTNEGKIWIALCIVSLSAHKESGHVEFHMDGLYDYWDYSFEVHKWKLHKGVVIKEEEREVLRLSAEGLTMTEIAEKMCRSVDTIKFYKRNLFEKLQVSNVMEAISRATNYKLL</sequence>
<dbReference type="OrthoDB" id="1727128at2"/>
<accession>A0A0A2ED21</accession>
<dbReference type="SUPFAM" id="SSF46894">
    <property type="entry name" value="C-terminal effector domain of the bipartite response regulators"/>
    <property type="match status" value="1"/>
</dbReference>
<dbReference type="InterPro" id="IPR000792">
    <property type="entry name" value="Tscrpt_reg_LuxR_C"/>
</dbReference>
<dbReference type="CDD" id="cd06170">
    <property type="entry name" value="LuxR_C_like"/>
    <property type="match status" value="1"/>
</dbReference>
<dbReference type="InterPro" id="IPR016032">
    <property type="entry name" value="Sig_transdc_resp-reg_C-effctor"/>
</dbReference>
<evidence type="ECO:0000256" key="2">
    <source>
        <dbReference type="ARBA" id="ARBA00023125"/>
    </source>
</evidence>
<dbReference type="GO" id="GO:0003677">
    <property type="term" value="F:DNA binding"/>
    <property type="evidence" value="ECO:0007669"/>
    <property type="project" value="UniProtKB-KW"/>
</dbReference>
<evidence type="ECO:0000313" key="5">
    <source>
        <dbReference type="EMBL" id="KGN74329.1"/>
    </source>
</evidence>
<dbReference type="AlphaFoldDB" id="A0A0A2ED21"/>
<keyword evidence="3" id="KW-0804">Transcription</keyword>
<dbReference type="Proteomes" id="UP000030103">
    <property type="component" value="Unassembled WGS sequence"/>
</dbReference>
<dbReference type="STRING" id="28115.HQ47_04525"/>
<feature type="domain" description="HTH luxR-type" evidence="4">
    <location>
        <begin position="184"/>
        <end position="249"/>
    </location>
</feature>
<protein>
    <submittedName>
        <fullName evidence="5">LuxR family transcriptional regulator</fullName>
    </submittedName>
</protein>
<dbReference type="Gene3D" id="3.30.450.20">
    <property type="entry name" value="PAS domain"/>
    <property type="match status" value="1"/>
</dbReference>
<dbReference type="EMBL" id="JRFA01000014">
    <property type="protein sequence ID" value="KGN74329.1"/>
    <property type="molecule type" value="Genomic_DNA"/>
</dbReference>
<dbReference type="RefSeq" id="WP_036873656.1">
    <property type="nucleotide sequence ID" value="NZ_JRFA01000014.1"/>
</dbReference>
<evidence type="ECO:0000259" key="4">
    <source>
        <dbReference type="PROSITE" id="PS50043"/>
    </source>
</evidence>
<keyword evidence="2" id="KW-0238">DNA-binding</keyword>
<comment type="caution">
    <text evidence="5">The sequence shown here is derived from an EMBL/GenBank/DDBJ whole genome shotgun (WGS) entry which is preliminary data.</text>
</comment>
<evidence type="ECO:0000313" key="6">
    <source>
        <dbReference type="Proteomes" id="UP000030103"/>
    </source>
</evidence>
<evidence type="ECO:0000256" key="1">
    <source>
        <dbReference type="ARBA" id="ARBA00023015"/>
    </source>
</evidence>
<dbReference type="SMART" id="SM00421">
    <property type="entry name" value="HTH_LUXR"/>
    <property type="match status" value="1"/>
</dbReference>
<dbReference type="GO" id="GO:0006355">
    <property type="term" value="P:regulation of DNA-templated transcription"/>
    <property type="evidence" value="ECO:0007669"/>
    <property type="project" value="InterPro"/>
</dbReference>
<keyword evidence="6" id="KW-1185">Reference proteome</keyword>
<keyword evidence="1" id="KW-0805">Transcription regulation</keyword>
<gene>
    <name evidence="5" type="ORF">HQ47_04525</name>
</gene>
<dbReference type="Gene3D" id="1.10.10.10">
    <property type="entry name" value="Winged helix-like DNA-binding domain superfamily/Winged helix DNA-binding domain"/>
    <property type="match status" value="1"/>
</dbReference>